<evidence type="ECO:0000259" key="1">
    <source>
        <dbReference type="Pfam" id="PF00534"/>
    </source>
</evidence>
<protein>
    <submittedName>
        <fullName evidence="2">D-inositol 3-phosphate glycosyltransferase</fullName>
        <ecNumber evidence="2">2.4.1.250</ecNumber>
    </submittedName>
</protein>
<keyword evidence="2" id="KW-0328">Glycosyltransferase</keyword>
<dbReference type="PANTHER" id="PTHR12526">
    <property type="entry name" value="GLYCOSYLTRANSFERASE"/>
    <property type="match status" value="1"/>
</dbReference>
<dbReference type="RefSeq" id="WP_126306616.1">
    <property type="nucleotide sequence ID" value="NZ_AP018449.1"/>
</dbReference>
<dbReference type="EC" id="2.4.1.250" evidence="2"/>
<keyword evidence="2" id="KW-0808">Transferase</keyword>
<dbReference type="Proteomes" id="UP000276437">
    <property type="component" value="Chromosome"/>
</dbReference>
<keyword evidence="3" id="KW-1185">Reference proteome</keyword>
<name>A0A348AGC3_9FIRM</name>
<gene>
    <name evidence="2" type="primary">mshA_1</name>
    <name evidence="2" type="ORF">MAMMFC1_00769</name>
</gene>
<feature type="domain" description="Glycosyl transferase family 1" evidence="1">
    <location>
        <begin position="204"/>
        <end position="360"/>
    </location>
</feature>
<dbReference type="InterPro" id="IPR001296">
    <property type="entry name" value="Glyco_trans_1"/>
</dbReference>
<evidence type="ECO:0000313" key="2">
    <source>
        <dbReference type="EMBL" id="BBB90121.1"/>
    </source>
</evidence>
<dbReference type="KEGG" id="mana:MAMMFC1_00769"/>
<sequence length="395" mass="44885">MKVSFFHDHPFVVSKNVYYTHGGLMRALWKRYLECFQEIIVATRRREVESIVDKKLAVANCEHVFFEPVYYYNQGSNLIFKYDKIKNQIKTVLEKTDCAIIRLPSIIGLIACHEAIKMKKPWAVEVVGCTWDTYWNHGTIAGKIVAPVMYLLNRHYIKKASHAIYVSEQFLQERYPAQGIQAGCSDVVLAEVSPDVLKARLDKIEQGFNNRPIKFGLVGSLNIAYKGHETAIKALAAVKTKIPPFKLRFLGGGSGEKWQALAAKCGIADNVEFCGTLPSGEPVLNWMDDTDIYLIPSLQEGLPRALVEAMSRGCPALGARTGGIPELLPEECIHNRKDWEKLGKDIIRLVNDPDKLKQYATENFNTAKKYTNNLLDKRRSSFWMDFRQYVQQYGN</sequence>
<evidence type="ECO:0000313" key="3">
    <source>
        <dbReference type="Proteomes" id="UP000276437"/>
    </source>
</evidence>
<dbReference type="EMBL" id="AP018449">
    <property type="protein sequence ID" value="BBB90121.1"/>
    <property type="molecule type" value="Genomic_DNA"/>
</dbReference>
<dbReference type="CDD" id="cd03801">
    <property type="entry name" value="GT4_PimA-like"/>
    <property type="match status" value="1"/>
</dbReference>
<dbReference type="OrthoDB" id="9804196at2"/>
<dbReference type="SUPFAM" id="SSF53756">
    <property type="entry name" value="UDP-Glycosyltransferase/glycogen phosphorylase"/>
    <property type="match status" value="1"/>
</dbReference>
<dbReference type="GO" id="GO:0102710">
    <property type="term" value="F:D-inositol-3-phosphate glycosyltransferase activity"/>
    <property type="evidence" value="ECO:0007669"/>
    <property type="project" value="UniProtKB-EC"/>
</dbReference>
<organism evidence="2 3">
    <name type="scientific">Methylomusa anaerophila</name>
    <dbReference type="NCBI Taxonomy" id="1930071"/>
    <lineage>
        <taxon>Bacteria</taxon>
        <taxon>Bacillati</taxon>
        <taxon>Bacillota</taxon>
        <taxon>Negativicutes</taxon>
        <taxon>Selenomonadales</taxon>
        <taxon>Sporomusaceae</taxon>
        <taxon>Methylomusa</taxon>
    </lineage>
</organism>
<reference evidence="2 3" key="1">
    <citation type="journal article" date="2018" name="Int. J. Syst. Evol. Microbiol.">
        <title>Methylomusa anaerophila gen. nov., sp. nov., an anaerobic methanol-utilizing bacterium isolated from a microbial fuel cell.</title>
        <authorList>
            <person name="Amano N."/>
            <person name="Yamamuro A."/>
            <person name="Miyahara M."/>
            <person name="Kouzuma A."/>
            <person name="Abe T."/>
            <person name="Watanabe K."/>
        </authorList>
    </citation>
    <scope>NUCLEOTIDE SEQUENCE [LARGE SCALE GENOMIC DNA]</scope>
    <source>
        <strain evidence="2 3">MMFC1</strain>
    </source>
</reference>
<dbReference type="Pfam" id="PF00534">
    <property type="entry name" value="Glycos_transf_1"/>
    <property type="match status" value="1"/>
</dbReference>
<dbReference type="Gene3D" id="3.40.50.2000">
    <property type="entry name" value="Glycogen Phosphorylase B"/>
    <property type="match status" value="2"/>
</dbReference>
<dbReference type="AlphaFoldDB" id="A0A348AGC3"/>
<proteinExistence type="predicted"/>
<accession>A0A348AGC3</accession>